<dbReference type="Proteomes" id="UP000016801">
    <property type="component" value="Unassembled WGS sequence"/>
</dbReference>
<dbReference type="PANTHER" id="PTHR15074">
    <property type="entry name" value="METHYL-CPG-BINDING PROTEIN"/>
    <property type="match status" value="1"/>
</dbReference>
<sequence>MAKVWARDILSTFDVHAGAADFLLDVLGSSLTPAEEVQSLAEASTFADSDKFHHLFGCRLRDSNGNSHEGSDILTFVWQLLAERDNTSDIQSAPWAETDRLIARAKDLAEESPYICRSLSVGSDRSGVPSLIKRRHRKHRSILAETTSRYWGEEQNGAREEYNVALSALDGRCSEPACTSSSLLKPANARLQRSSSSPYFVPVIRSSRTLSQRKPAGTVPSVPFPPLSSSQFGLIQEKMAHDPFWLLVAVTFLIKTNGQVAIPVFYKVKQRFPSPTELADPRNAQELLSMIRHLGLSTNRLKQIQKYASRFLEAPPTAGILHRVRDYDARDDPLESGDSGDASCVSPNASLTPDTSAGKASRNSWEIGHMTQGRYTLDSWRIFCRDALLGRAQDWKGRGREADTSFQPEWMRVMPRDKELRAYLRWMWMREGWEWDPVTGERATLRAELRAAIDEGRVHYDSQGGLHIVSETVDD</sequence>
<gene>
    <name evidence="4" type="ORF">CPUR_05234</name>
</gene>
<evidence type="ECO:0000313" key="5">
    <source>
        <dbReference type="Proteomes" id="UP000016801"/>
    </source>
</evidence>
<dbReference type="AlphaFoldDB" id="M1W1Y9"/>
<dbReference type="GO" id="GO:0003824">
    <property type="term" value="F:catalytic activity"/>
    <property type="evidence" value="ECO:0007669"/>
    <property type="project" value="InterPro"/>
</dbReference>
<proteinExistence type="predicted"/>
<reference evidence="4 5" key="1">
    <citation type="journal article" date="2013" name="PLoS Genet.">
        <title>Plant-symbiotic fungi as chemical engineers: Multi-genome analysis of the Clavicipitaceae reveals dynamics of alkaloid loci.</title>
        <authorList>
            <person name="Schardl C.L."/>
            <person name="Young C.A."/>
            <person name="Hesse U."/>
            <person name="Amyotte S.G."/>
            <person name="Andreeva K."/>
            <person name="Calie P.J."/>
            <person name="Fleetwood D.J."/>
            <person name="Haws D.C."/>
            <person name="Moore N."/>
            <person name="Oeser B."/>
            <person name="Panaccione D.G."/>
            <person name="Schweri K.K."/>
            <person name="Voisey C.R."/>
            <person name="Farman M.L."/>
            <person name="Jaromczyk J.W."/>
            <person name="Roe B.A."/>
            <person name="O'Sullivan D.M."/>
            <person name="Scott B."/>
            <person name="Tudzynski P."/>
            <person name="An Z."/>
            <person name="Arnaoudova E.G."/>
            <person name="Bullock C.T."/>
            <person name="Charlton N.D."/>
            <person name="Chen L."/>
            <person name="Cox M."/>
            <person name="Dinkins R.D."/>
            <person name="Florea S."/>
            <person name="Glenn A.E."/>
            <person name="Gordon A."/>
            <person name="Gueldener U."/>
            <person name="Harris D.R."/>
            <person name="Hollin W."/>
            <person name="Jaromczyk J."/>
            <person name="Johnson R.D."/>
            <person name="Khan A.K."/>
            <person name="Leistner E."/>
            <person name="Leuchtmann A."/>
            <person name="Li C."/>
            <person name="Liu J."/>
            <person name="Liu J."/>
            <person name="Liu M."/>
            <person name="Mace W."/>
            <person name="Machado C."/>
            <person name="Nagabhyru P."/>
            <person name="Pan J."/>
            <person name="Schmid J."/>
            <person name="Sugawara K."/>
            <person name="Steiner U."/>
            <person name="Takach J.E."/>
            <person name="Tanaka E."/>
            <person name="Webb J.S."/>
            <person name="Wilson E.V."/>
            <person name="Wiseman J.L."/>
            <person name="Yoshida R."/>
            <person name="Zeng Z."/>
        </authorList>
    </citation>
    <scope>NUCLEOTIDE SEQUENCE [LARGE SCALE GENOMIC DNA]</scope>
    <source>
        <strain evidence="4 5">20.1</strain>
    </source>
</reference>
<dbReference type="OrthoDB" id="10265068at2759"/>
<accession>M1W1Y9</accession>
<dbReference type="PANTHER" id="PTHR15074:SF0">
    <property type="entry name" value="METHYL-CPG-BINDING DOMAIN PROTEIN 4-LIKE PROTEIN"/>
    <property type="match status" value="1"/>
</dbReference>
<feature type="compositionally biased region" description="Polar residues" evidence="3">
    <location>
        <begin position="345"/>
        <end position="355"/>
    </location>
</feature>
<evidence type="ECO:0000313" key="4">
    <source>
        <dbReference type="EMBL" id="CCE31381.1"/>
    </source>
</evidence>
<dbReference type="InterPro" id="IPR011257">
    <property type="entry name" value="DNA_glycosylase"/>
</dbReference>
<dbReference type="GO" id="GO:0005634">
    <property type="term" value="C:nucleus"/>
    <property type="evidence" value="ECO:0007669"/>
    <property type="project" value="UniProtKB-SubCell"/>
</dbReference>
<dbReference type="Gene3D" id="1.10.340.30">
    <property type="entry name" value="Hypothetical protein, domain 2"/>
    <property type="match status" value="1"/>
</dbReference>
<feature type="region of interest" description="Disordered" evidence="3">
    <location>
        <begin position="331"/>
        <end position="363"/>
    </location>
</feature>
<keyword evidence="2" id="KW-0539">Nucleus</keyword>
<dbReference type="VEuPathDB" id="FungiDB:CPUR_05234"/>
<organism evidence="4 5">
    <name type="scientific">Claviceps purpurea (strain 20.1)</name>
    <name type="common">Ergot fungus</name>
    <name type="synonym">Sphacelia segetum</name>
    <dbReference type="NCBI Taxonomy" id="1111077"/>
    <lineage>
        <taxon>Eukaryota</taxon>
        <taxon>Fungi</taxon>
        <taxon>Dikarya</taxon>
        <taxon>Ascomycota</taxon>
        <taxon>Pezizomycotina</taxon>
        <taxon>Sordariomycetes</taxon>
        <taxon>Hypocreomycetidae</taxon>
        <taxon>Hypocreales</taxon>
        <taxon>Clavicipitaceae</taxon>
        <taxon>Claviceps</taxon>
    </lineage>
</organism>
<comment type="subcellular location">
    <subcellularLocation>
        <location evidence="1">Nucleus</location>
    </subcellularLocation>
</comment>
<dbReference type="InterPro" id="IPR045138">
    <property type="entry name" value="MeCP2/MBD4"/>
</dbReference>
<evidence type="ECO:0000256" key="2">
    <source>
        <dbReference type="ARBA" id="ARBA00023242"/>
    </source>
</evidence>
<dbReference type="HOGENOM" id="CLU_017748_0_0_1"/>
<name>M1W1Y9_CLAP2</name>
<evidence type="ECO:0000256" key="3">
    <source>
        <dbReference type="SAM" id="MobiDB-lite"/>
    </source>
</evidence>
<evidence type="ECO:0000256" key="1">
    <source>
        <dbReference type="ARBA" id="ARBA00004123"/>
    </source>
</evidence>
<protein>
    <submittedName>
        <fullName evidence="4">Related to 5-methylcytosine G/T mismatch-specific DNA glycosylase</fullName>
    </submittedName>
</protein>
<dbReference type="STRING" id="1111077.M1W1Y9"/>
<dbReference type="PhylomeDB" id="M1W1Y9"/>
<dbReference type="EMBL" id="CAGA01000030">
    <property type="protein sequence ID" value="CCE31381.1"/>
    <property type="molecule type" value="Genomic_DNA"/>
</dbReference>
<keyword evidence="5" id="KW-1185">Reference proteome</keyword>
<dbReference type="SUPFAM" id="SSF48150">
    <property type="entry name" value="DNA-glycosylase"/>
    <property type="match status" value="1"/>
</dbReference>
<dbReference type="eggNOG" id="KOG4161">
    <property type="taxonomic scope" value="Eukaryota"/>
</dbReference>
<dbReference type="GO" id="GO:0003677">
    <property type="term" value="F:DNA binding"/>
    <property type="evidence" value="ECO:0007669"/>
    <property type="project" value="InterPro"/>
</dbReference>
<dbReference type="GO" id="GO:0006281">
    <property type="term" value="P:DNA repair"/>
    <property type="evidence" value="ECO:0007669"/>
    <property type="project" value="InterPro"/>
</dbReference>
<comment type="caution">
    <text evidence="4">The sequence shown here is derived from an EMBL/GenBank/DDBJ whole genome shotgun (WGS) entry which is preliminary data.</text>
</comment>